<protein>
    <submittedName>
        <fullName evidence="1">Uncharacterized protein</fullName>
    </submittedName>
</protein>
<dbReference type="AlphaFoldDB" id="A0A9P8TZ35"/>
<name>A0A9P8TZ35_9HYPO</name>
<organism evidence="1 2">
    <name type="scientific">Trichoderma cornu-damae</name>
    <dbReference type="NCBI Taxonomy" id="654480"/>
    <lineage>
        <taxon>Eukaryota</taxon>
        <taxon>Fungi</taxon>
        <taxon>Dikarya</taxon>
        <taxon>Ascomycota</taxon>
        <taxon>Pezizomycotina</taxon>
        <taxon>Sordariomycetes</taxon>
        <taxon>Hypocreomycetidae</taxon>
        <taxon>Hypocreales</taxon>
        <taxon>Hypocreaceae</taxon>
        <taxon>Trichoderma</taxon>
    </lineage>
</organism>
<accession>A0A9P8TZ35</accession>
<comment type="caution">
    <text evidence="1">The sequence shown here is derived from an EMBL/GenBank/DDBJ whole genome shotgun (WGS) entry which is preliminary data.</text>
</comment>
<gene>
    <name evidence="1" type="ORF">Trco_000243</name>
</gene>
<sequence length="242" mass="23395">MSLETTSSIRTLEGTVGGLLDGLGDLVVAGGLLKADGQVDDGDVGGRDADGHASELAVEGGNDLADSLGGTSAAGDDVLGSATAAAPVLAGGTIDGLLGGGVGVDGGHETLDDAVVVVDDLGEGSQAVGGARGVGDDVGGAVVVLLVDAHHVHGGIGRGGRDDDLLGAADEVSLGLFDGGEDAGGLDNVLGAGLAPLDVGRVALGVEANLFAVDNEVLAVDLDVALEAARCGRRCGQFDRSR</sequence>
<proteinExistence type="predicted"/>
<evidence type="ECO:0000313" key="1">
    <source>
        <dbReference type="EMBL" id="KAH6610223.1"/>
    </source>
</evidence>
<reference evidence="1" key="1">
    <citation type="submission" date="2021-08" db="EMBL/GenBank/DDBJ databases">
        <title>Chromosome-Level Trichoderma cornu-damae using Hi-C Data.</title>
        <authorList>
            <person name="Kim C.S."/>
        </authorList>
    </citation>
    <scope>NUCLEOTIDE SEQUENCE</scope>
    <source>
        <strain evidence="1">KA19-0412C</strain>
    </source>
</reference>
<keyword evidence="2" id="KW-1185">Reference proteome</keyword>
<dbReference type="OrthoDB" id="7252531at2759"/>
<dbReference type="EMBL" id="JAIWOZ010000001">
    <property type="protein sequence ID" value="KAH6610223.1"/>
    <property type="molecule type" value="Genomic_DNA"/>
</dbReference>
<dbReference type="Proteomes" id="UP000827724">
    <property type="component" value="Unassembled WGS sequence"/>
</dbReference>
<evidence type="ECO:0000313" key="2">
    <source>
        <dbReference type="Proteomes" id="UP000827724"/>
    </source>
</evidence>